<feature type="domain" description="Amidohydrolase 3" evidence="1">
    <location>
        <begin position="48"/>
        <end position="552"/>
    </location>
</feature>
<keyword evidence="2" id="KW-0378">Hydrolase</keyword>
<evidence type="ECO:0000313" key="3">
    <source>
        <dbReference type="Proteomes" id="UP000010729"/>
    </source>
</evidence>
<dbReference type="InterPro" id="IPR011059">
    <property type="entry name" value="Metal-dep_hydrolase_composite"/>
</dbReference>
<dbReference type="InterPro" id="IPR032466">
    <property type="entry name" value="Metal_Hydrolase"/>
</dbReference>
<dbReference type="InterPro" id="IPR033932">
    <property type="entry name" value="YtcJ-like"/>
</dbReference>
<protein>
    <submittedName>
        <fullName evidence="2">Metal-dependent hydrolase, TIM barrel fold protein</fullName>
    </submittedName>
</protein>
<proteinExistence type="predicted"/>
<organism evidence="2 3">
    <name type="scientific">Arthrobacter crystallopoietes BAB-32</name>
    <dbReference type="NCBI Taxonomy" id="1246476"/>
    <lineage>
        <taxon>Bacteria</taxon>
        <taxon>Bacillati</taxon>
        <taxon>Actinomycetota</taxon>
        <taxon>Actinomycetes</taxon>
        <taxon>Micrococcales</taxon>
        <taxon>Micrococcaceae</taxon>
        <taxon>Crystallibacter</taxon>
    </lineage>
</organism>
<sequence>MANGDAVGLLIANATLPEGARANVAVSGGAILAVGGDEVLELVGPSTRVIDADGGAVLPGVNDGHLHFIASAMAKFGYLNVGASVASNWRHVETLLADAAPGADGWIRAHGWDEVVLGPGGEEVVRGLRPDAPVVVFDQTGHQLLANQTAMAAAGVGQSPAVPSGGVIGRTALGEPNGLFVDAGMELITAALPPVPRQALRTAALKFQRLLHAQGITSLTEPGLGPGGKALIGGACTTDALELLGDLAAGGELTLRISALLLFAGTGGVSTEAVRAGLASGLQHLYTDRGIDPQLLRIAGVKVFADGTPRSGTAWMSEPYGRECNHGSLVVAGSTDAERVSELHEIVRLIHEAGLQAGVHATGDAATESAVDAIIAAQRDGRIGRHYIIHGAFRSNASLGRLARHEVGYSTNPAIRAAAGDLMKRLLGEERYARHQPLQSALRAGVKLNIASDSPVTDTDWRRTIAAAVTRDTVHALGRPDDPGRLTSAQALLAMTALPAWQDHAEDAKGSLAPGMAADLCVLDGPWPSSEAIDELAERKVAWTIARGGVVHEPGWVTASRRPA</sequence>
<dbReference type="GO" id="GO:0016810">
    <property type="term" value="F:hydrolase activity, acting on carbon-nitrogen (but not peptide) bonds"/>
    <property type="evidence" value="ECO:0007669"/>
    <property type="project" value="InterPro"/>
</dbReference>
<accession>N1UXA3</accession>
<dbReference type="SUPFAM" id="SSF51338">
    <property type="entry name" value="Composite domain of metallo-dependent hydrolases"/>
    <property type="match status" value="1"/>
</dbReference>
<dbReference type="Pfam" id="PF07969">
    <property type="entry name" value="Amidohydro_3"/>
    <property type="match status" value="1"/>
</dbReference>
<evidence type="ECO:0000313" key="2">
    <source>
        <dbReference type="EMBL" id="EMY35031.1"/>
    </source>
</evidence>
<dbReference type="OrthoDB" id="3173428at2"/>
<name>N1UXA3_9MICC</name>
<dbReference type="AlphaFoldDB" id="N1UXA3"/>
<dbReference type="Proteomes" id="UP000010729">
    <property type="component" value="Unassembled WGS sequence"/>
</dbReference>
<reference evidence="2 3" key="1">
    <citation type="journal article" date="2013" name="Genome Announc.">
        <title>Draft Genome Sequence of Arthrobacter crystallopoietes Strain BAB-32, Revealing Genes for Bioremediation.</title>
        <authorList>
            <person name="Joshi M.N."/>
            <person name="Pandit A.S."/>
            <person name="Sharma A."/>
            <person name="Pandya R.V."/>
            <person name="Desai S.M."/>
            <person name="Saxena A.K."/>
            <person name="Bagatharia S.B."/>
        </authorList>
    </citation>
    <scope>NUCLEOTIDE SEQUENCE [LARGE SCALE GENOMIC DNA]</scope>
    <source>
        <strain evidence="2 3">BAB-32</strain>
    </source>
</reference>
<dbReference type="SUPFAM" id="SSF51556">
    <property type="entry name" value="Metallo-dependent hydrolases"/>
    <property type="match status" value="1"/>
</dbReference>
<dbReference type="RefSeq" id="WP_005268051.1">
    <property type="nucleotide sequence ID" value="NZ_ANPE02000088.1"/>
</dbReference>
<keyword evidence="3" id="KW-1185">Reference proteome</keyword>
<dbReference type="InterPro" id="IPR013108">
    <property type="entry name" value="Amidohydro_3"/>
</dbReference>
<dbReference type="Gene3D" id="2.30.40.10">
    <property type="entry name" value="Urease, subunit C, domain 1"/>
    <property type="match status" value="1"/>
</dbReference>
<dbReference type="PANTHER" id="PTHR22642:SF2">
    <property type="entry name" value="PROTEIN LONG AFTER FAR-RED 3"/>
    <property type="match status" value="1"/>
</dbReference>
<dbReference type="PANTHER" id="PTHR22642">
    <property type="entry name" value="IMIDAZOLONEPROPIONASE"/>
    <property type="match status" value="1"/>
</dbReference>
<dbReference type="Gene3D" id="3.10.310.70">
    <property type="match status" value="1"/>
</dbReference>
<dbReference type="CDD" id="cd01300">
    <property type="entry name" value="YtcJ_like"/>
    <property type="match status" value="1"/>
</dbReference>
<evidence type="ECO:0000259" key="1">
    <source>
        <dbReference type="Pfam" id="PF07969"/>
    </source>
</evidence>
<dbReference type="Gene3D" id="3.20.20.140">
    <property type="entry name" value="Metal-dependent hydrolases"/>
    <property type="match status" value="1"/>
</dbReference>
<comment type="caution">
    <text evidence="2">The sequence shown here is derived from an EMBL/GenBank/DDBJ whole genome shotgun (WGS) entry which is preliminary data.</text>
</comment>
<gene>
    <name evidence="2" type="ORF">D477_006356</name>
</gene>
<dbReference type="EMBL" id="ANPE02000088">
    <property type="protein sequence ID" value="EMY35031.1"/>
    <property type="molecule type" value="Genomic_DNA"/>
</dbReference>